<accession>A0A8A3PGQ4</accession>
<dbReference type="EMBL" id="CP063408">
    <property type="protein sequence ID" value="QSZ34204.1"/>
    <property type="molecule type" value="Genomic_DNA"/>
</dbReference>
<feature type="region of interest" description="Disordered" evidence="1">
    <location>
        <begin position="231"/>
        <end position="267"/>
    </location>
</feature>
<feature type="compositionally biased region" description="Basic and acidic residues" evidence="1">
    <location>
        <begin position="525"/>
        <end position="537"/>
    </location>
</feature>
<proteinExistence type="predicted"/>
<feature type="region of interest" description="Disordered" evidence="1">
    <location>
        <begin position="1"/>
        <end position="79"/>
    </location>
</feature>
<evidence type="ECO:0000313" key="2">
    <source>
        <dbReference type="EMBL" id="QSZ34204.1"/>
    </source>
</evidence>
<feature type="compositionally biased region" description="Polar residues" evidence="1">
    <location>
        <begin position="668"/>
        <end position="711"/>
    </location>
</feature>
<feature type="compositionally biased region" description="Low complexity" evidence="1">
    <location>
        <begin position="569"/>
        <end position="578"/>
    </location>
</feature>
<feature type="compositionally biased region" description="Polar residues" evidence="1">
    <location>
        <begin position="485"/>
        <end position="494"/>
    </location>
</feature>
<feature type="region of interest" description="Disordered" evidence="1">
    <location>
        <begin position="803"/>
        <end position="825"/>
    </location>
</feature>
<name>A0A8A3PGQ4_9HELO</name>
<dbReference type="Proteomes" id="UP000672032">
    <property type="component" value="Chromosome 4"/>
</dbReference>
<gene>
    <name evidence="2" type="ORF">DSL72_005793</name>
</gene>
<keyword evidence="3" id="KW-1185">Reference proteome</keyword>
<feature type="region of interest" description="Disordered" evidence="1">
    <location>
        <begin position="668"/>
        <end position="733"/>
    </location>
</feature>
<feature type="compositionally biased region" description="Polar residues" evidence="1">
    <location>
        <begin position="970"/>
        <end position="991"/>
    </location>
</feature>
<organism evidence="2 3">
    <name type="scientific">Monilinia vaccinii-corymbosi</name>
    <dbReference type="NCBI Taxonomy" id="61207"/>
    <lineage>
        <taxon>Eukaryota</taxon>
        <taxon>Fungi</taxon>
        <taxon>Dikarya</taxon>
        <taxon>Ascomycota</taxon>
        <taxon>Pezizomycotina</taxon>
        <taxon>Leotiomycetes</taxon>
        <taxon>Helotiales</taxon>
        <taxon>Sclerotiniaceae</taxon>
        <taxon>Monilinia</taxon>
    </lineage>
</organism>
<feature type="region of interest" description="Disordered" evidence="1">
    <location>
        <begin position="346"/>
        <end position="369"/>
    </location>
</feature>
<feature type="region of interest" description="Disordered" evidence="1">
    <location>
        <begin position="962"/>
        <end position="1003"/>
    </location>
</feature>
<sequence>MEQRETPASNSRKPMASPFAGGMTPSQLERVLQMTPQMTRFNPSRKRLQAFRTPDSRTSKGEVTTGVPGGGDKVAANPPKLTATAQSLESLIDEDLENDAQEITVAAEADDVQEGDLKSPATIPGLSYKEISQPKQIGETVPTGLPVIKPKPSIDGTSDNSQESASLEQLIRTAPRTSNSQVLHKPWFQDCRLSFGSSRLVRRTGMDSNDENSDNDEELSNIDIAILGLADGRDSSQPTGDSGDAGVHHTSQKNKKEKKRPRRLPVGELYLVSEKAEDISQEKDYKHVQSSAELPGDPISQDASDAVQVVETVFRPKRERKAPQTWNYGAFGKIDSRAYRFPTLHDRSPRAEADNRREANPSYSDGFVGSEANPTGKFMLVPKQKRVSVSMWGLTTRVGQLDLVCEKDYGPIDESNGQARRVFPVRKPIRPLIKKTISNAPVLIEVESQVGEKYQAQQIDQCDQGHRDKQGDRPMQEHTHDDENTTNVKCSSPLPQKLTVSGKVRSGQRVEVDQLLKTSSLDSCPSREHAKDKERRTSSGSQGFREMKIIRLRRYHHESDSEEEESSVDESGQSSVRTSSDDDESRESDEASNDSDEEMDVDTGDENEREEDLGRPAALEGTVDGQGGATELSSERESSEGSKQSDEEMAYRVENEYRRWGCFNLQAPSGEQVSSQIYATRISTENHSSEVSEQSTEGYDTGEKNNYSSDGETALDEQVGDEGHAIRNSTEELSQCRETFMEPFEDLTPDESQIARAETGEYGDDNQPSQPFIAMSLKSKMAIPEADIWRPRKPVLSGVMNETREDIVDSPSPASDIAKRRSSTGLQLRKRRTFSSRPLALTTCRPNTPPSPEIRETQVLEPEIPETQITATRDMSPELGGSTSQASDGFNYLENPMRDELLDKVGDILPHYSQLSFVPEEIQEENYFDRASQPLKESYHTPKSRAKSTPYRYNLGSADFTTPAAVRPSTGDTSSLACGTKVSPKSSQLSYAPTPRPDKSLSSITRKASFALGTLPASVRRKRAKTLAFIPPFKKARLGIW</sequence>
<dbReference type="OrthoDB" id="3543450at2759"/>
<feature type="compositionally biased region" description="Polar residues" evidence="1">
    <location>
        <begin position="155"/>
        <end position="167"/>
    </location>
</feature>
<feature type="region of interest" description="Disordered" evidence="1">
    <location>
        <begin position="133"/>
        <end position="167"/>
    </location>
</feature>
<reference evidence="2" key="1">
    <citation type="submission" date="2020-10" db="EMBL/GenBank/DDBJ databases">
        <title>Genome Sequence of Monilinia vaccinii-corymbosi Sheds Light on Mummy Berry Disease Infection of Blueberry and Mating Type.</title>
        <authorList>
            <person name="Yow A.G."/>
            <person name="Zhang Y."/>
            <person name="Bansal K."/>
            <person name="Eacker S.M."/>
            <person name="Sullivan S."/>
            <person name="Liachko I."/>
            <person name="Cubeta M.A."/>
            <person name="Rollins J.A."/>
            <person name="Ashrafi H."/>
        </authorList>
    </citation>
    <scope>NUCLEOTIDE SEQUENCE</scope>
    <source>
        <strain evidence="2">RL-1</strain>
    </source>
</reference>
<feature type="region of interest" description="Disordered" evidence="1">
    <location>
        <begin position="456"/>
        <end position="650"/>
    </location>
</feature>
<feature type="compositionally biased region" description="Polar residues" evidence="1">
    <location>
        <begin position="1"/>
        <end position="12"/>
    </location>
</feature>
<feature type="compositionally biased region" description="Basic residues" evidence="1">
    <location>
        <begin position="250"/>
        <end position="263"/>
    </location>
</feature>
<feature type="compositionally biased region" description="Acidic residues" evidence="1">
    <location>
        <begin position="581"/>
        <end position="611"/>
    </location>
</feature>
<protein>
    <submittedName>
        <fullName evidence="2">Uncharacterized protein</fullName>
    </submittedName>
</protein>
<dbReference type="AlphaFoldDB" id="A0A8A3PGQ4"/>
<feature type="compositionally biased region" description="Basic and acidic residues" evidence="1">
    <location>
        <begin position="633"/>
        <end position="650"/>
    </location>
</feature>
<evidence type="ECO:0000256" key="1">
    <source>
        <dbReference type="SAM" id="MobiDB-lite"/>
    </source>
</evidence>
<feature type="compositionally biased region" description="Basic and acidic residues" evidence="1">
    <location>
        <begin position="463"/>
        <end position="483"/>
    </location>
</feature>
<evidence type="ECO:0000313" key="3">
    <source>
        <dbReference type="Proteomes" id="UP000672032"/>
    </source>
</evidence>
<feature type="compositionally biased region" description="Basic and acidic residues" evidence="1">
    <location>
        <begin position="346"/>
        <end position="359"/>
    </location>
</feature>